<proteinExistence type="predicted"/>
<dbReference type="EMBL" id="BAER01000005">
    <property type="protein sequence ID" value="GAC30971.1"/>
    <property type="molecule type" value="Genomic_DNA"/>
</dbReference>
<organism evidence="1 2">
    <name type="scientific">Paraglaciecola polaris LMG 21857</name>
    <dbReference type="NCBI Taxonomy" id="1129793"/>
    <lineage>
        <taxon>Bacteria</taxon>
        <taxon>Pseudomonadati</taxon>
        <taxon>Pseudomonadota</taxon>
        <taxon>Gammaproteobacteria</taxon>
        <taxon>Alteromonadales</taxon>
        <taxon>Alteromonadaceae</taxon>
        <taxon>Paraglaciecola</taxon>
    </lineage>
</organism>
<protein>
    <submittedName>
        <fullName evidence="1">Uncharacterized protein</fullName>
    </submittedName>
</protein>
<gene>
    <name evidence="1" type="ORF">GPLA_0050</name>
</gene>
<evidence type="ECO:0000313" key="2">
    <source>
        <dbReference type="Proteomes" id="UP000006322"/>
    </source>
</evidence>
<keyword evidence="2" id="KW-1185">Reference proteome</keyword>
<comment type="caution">
    <text evidence="1">The sequence shown here is derived from an EMBL/GenBank/DDBJ whole genome shotgun (WGS) entry which is preliminary data.</text>
</comment>
<reference evidence="2" key="1">
    <citation type="journal article" date="2014" name="Environ. Microbiol.">
        <title>Comparative genomics of the marine bacterial genus Glaciecola reveals the high degree of genomic diversity and genomic characteristic for cold adaptation.</title>
        <authorList>
            <person name="Qin Q.L."/>
            <person name="Xie B.B."/>
            <person name="Yu Y."/>
            <person name="Shu Y.L."/>
            <person name="Rong J.C."/>
            <person name="Zhang Y.J."/>
            <person name="Zhao D.L."/>
            <person name="Chen X.L."/>
            <person name="Zhang X.Y."/>
            <person name="Chen B."/>
            <person name="Zhou B.C."/>
            <person name="Zhang Y.Z."/>
        </authorList>
    </citation>
    <scope>NUCLEOTIDE SEQUENCE [LARGE SCALE GENOMIC DNA]</scope>
    <source>
        <strain evidence="2">LMG 21857</strain>
    </source>
</reference>
<dbReference type="Proteomes" id="UP000006322">
    <property type="component" value="Unassembled WGS sequence"/>
</dbReference>
<dbReference type="STRING" id="1129793.GPLA_0050"/>
<name>K6Z418_9ALTE</name>
<evidence type="ECO:0000313" key="1">
    <source>
        <dbReference type="EMBL" id="GAC30971.1"/>
    </source>
</evidence>
<dbReference type="AlphaFoldDB" id="K6Z418"/>
<accession>K6Z418</accession>
<sequence length="59" mass="6970">MIPSKYGIDNSAQKNKYKMKSKVYFYPRKTRVLQIDNKTCPLNDCHDSGKIRGNPHRRE</sequence>